<dbReference type="InterPro" id="IPR046886">
    <property type="entry name" value="RsmE_MTase_dom"/>
</dbReference>
<dbReference type="InterPro" id="IPR029028">
    <property type="entry name" value="Alpha/beta_knot_MTases"/>
</dbReference>
<dbReference type="GO" id="GO:0005737">
    <property type="term" value="C:cytoplasm"/>
    <property type="evidence" value="ECO:0007669"/>
    <property type="project" value="UniProtKB-SubCell"/>
</dbReference>
<evidence type="ECO:0000256" key="5">
    <source>
        <dbReference type="ARBA" id="ARBA00022552"/>
    </source>
</evidence>
<evidence type="ECO:0000256" key="3">
    <source>
        <dbReference type="ARBA" id="ARBA00012328"/>
    </source>
</evidence>
<name>A0A3B1DHS3_9ZZZZ</name>
<feature type="non-terminal residue" evidence="13">
    <location>
        <position position="173"/>
    </location>
</feature>
<keyword evidence="6 13" id="KW-0489">Methyltransferase</keyword>
<dbReference type="GO" id="GO:0070042">
    <property type="term" value="F:rRNA (uridine-N3-)-methyltransferase activity"/>
    <property type="evidence" value="ECO:0007669"/>
    <property type="project" value="TreeGrafter"/>
</dbReference>
<dbReference type="Gene3D" id="3.40.1280.10">
    <property type="match status" value="1"/>
</dbReference>
<dbReference type="InterPro" id="IPR015947">
    <property type="entry name" value="PUA-like_sf"/>
</dbReference>
<dbReference type="Pfam" id="PF04452">
    <property type="entry name" value="Methyltrans_RNA"/>
    <property type="match status" value="1"/>
</dbReference>
<protein>
    <recommendedName>
        <fullName evidence="3">16S rRNA (uracil(1498)-N(3))-methyltransferase</fullName>
        <ecNumber evidence="3">2.1.1.193</ecNumber>
    </recommendedName>
</protein>
<evidence type="ECO:0000313" key="13">
    <source>
        <dbReference type="EMBL" id="VAX35634.1"/>
    </source>
</evidence>
<evidence type="ECO:0000256" key="8">
    <source>
        <dbReference type="ARBA" id="ARBA00022691"/>
    </source>
</evidence>
<dbReference type="InterPro" id="IPR029026">
    <property type="entry name" value="tRNA_m1G_MTases_N"/>
</dbReference>
<dbReference type="PANTHER" id="PTHR30027:SF3">
    <property type="entry name" value="16S RRNA (URACIL(1498)-N(3))-METHYLTRANSFERASE"/>
    <property type="match status" value="1"/>
</dbReference>
<dbReference type="AlphaFoldDB" id="A0A3B1DHS3"/>
<evidence type="ECO:0000256" key="9">
    <source>
        <dbReference type="ARBA" id="ARBA00025699"/>
    </source>
</evidence>
<evidence type="ECO:0000256" key="7">
    <source>
        <dbReference type="ARBA" id="ARBA00022679"/>
    </source>
</evidence>
<dbReference type="EMBL" id="UOGL01000004">
    <property type="protein sequence ID" value="VAX35634.1"/>
    <property type="molecule type" value="Genomic_DNA"/>
</dbReference>
<dbReference type="SUPFAM" id="SSF88697">
    <property type="entry name" value="PUA domain-like"/>
    <property type="match status" value="1"/>
</dbReference>
<evidence type="ECO:0000256" key="4">
    <source>
        <dbReference type="ARBA" id="ARBA00022490"/>
    </source>
</evidence>
<keyword evidence="7 13" id="KW-0808">Transferase</keyword>
<dbReference type="InterPro" id="IPR006700">
    <property type="entry name" value="RsmE"/>
</dbReference>
<feature type="domain" description="Ribosomal RNA small subunit methyltransferase E methyltransferase" evidence="11">
    <location>
        <begin position="76"/>
        <end position="171"/>
    </location>
</feature>
<proteinExistence type="inferred from homology"/>
<dbReference type="EC" id="2.1.1.193" evidence="3"/>
<reference evidence="13" key="1">
    <citation type="submission" date="2018-06" db="EMBL/GenBank/DDBJ databases">
        <authorList>
            <person name="Zhirakovskaya E."/>
        </authorList>
    </citation>
    <scope>NUCLEOTIDE SEQUENCE</scope>
</reference>
<keyword evidence="5" id="KW-0698">rRNA processing</keyword>
<evidence type="ECO:0000256" key="10">
    <source>
        <dbReference type="ARBA" id="ARBA00047944"/>
    </source>
</evidence>
<keyword evidence="8" id="KW-0949">S-adenosyl-L-methionine</keyword>
<organism evidence="13">
    <name type="scientific">hydrothermal vent metagenome</name>
    <dbReference type="NCBI Taxonomy" id="652676"/>
    <lineage>
        <taxon>unclassified sequences</taxon>
        <taxon>metagenomes</taxon>
        <taxon>ecological metagenomes</taxon>
    </lineage>
</organism>
<comment type="catalytic activity">
    <reaction evidence="10">
        <text>uridine(1498) in 16S rRNA + S-adenosyl-L-methionine = N(3)-methyluridine(1498) in 16S rRNA + S-adenosyl-L-homocysteine + H(+)</text>
        <dbReference type="Rhea" id="RHEA:42920"/>
        <dbReference type="Rhea" id="RHEA-COMP:10283"/>
        <dbReference type="Rhea" id="RHEA-COMP:10284"/>
        <dbReference type="ChEBI" id="CHEBI:15378"/>
        <dbReference type="ChEBI" id="CHEBI:57856"/>
        <dbReference type="ChEBI" id="CHEBI:59789"/>
        <dbReference type="ChEBI" id="CHEBI:65315"/>
        <dbReference type="ChEBI" id="CHEBI:74502"/>
        <dbReference type="EC" id="2.1.1.193"/>
    </reaction>
</comment>
<keyword evidence="4" id="KW-0963">Cytoplasm</keyword>
<evidence type="ECO:0000259" key="12">
    <source>
        <dbReference type="Pfam" id="PF20260"/>
    </source>
</evidence>
<comment type="similarity">
    <text evidence="2">Belongs to the RNA methyltransferase RsmE family.</text>
</comment>
<dbReference type="SUPFAM" id="SSF75217">
    <property type="entry name" value="alpha/beta knot"/>
    <property type="match status" value="1"/>
</dbReference>
<evidence type="ECO:0000256" key="6">
    <source>
        <dbReference type="ARBA" id="ARBA00022603"/>
    </source>
</evidence>
<dbReference type="Pfam" id="PF20260">
    <property type="entry name" value="PUA_4"/>
    <property type="match status" value="1"/>
</dbReference>
<dbReference type="GO" id="GO:0070475">
    <property type="term" value="P:rRNA base methylation"/>
    <property type="evidence" value="ECO:0007669"/>
    <property type="project" value="TreeGrafter"/>
</dbReference>
<evidence type="ECO:0000256" key="1">
    <source>
        <dbReference type="ARBA" id="ARBA00004496"/>
    </source>
</evidence>
<evidence type="ECO:0000259" key="11">
    <source>
        <dbReference type="Pfam" id="PF04452"/>
    </source>
</evidence>
<accession>A0A3B1DHS3</accession>
<evidence type="ECO:0000256" key="2">
    <source>
        <dbReference type="ARBA" id="ARBA00005528"/>
    </source>
</evidence>
<sequence length="173" mass="19151">MADRFYLPLSYNAATVEIDGTEAHHLTGVMRKKSGDVVELFDGNGTAVLAEIIETKKRSALLRIQKIIVQETIEPAPRIILATAVPKGERFRWLVEKATEIGISKIIPLQTTRSVVQPSAGKIKKMRATIIAACKQCERNQLMQLAEPVTWKNLFQNIPQKNLVAVGHPQGVS</sequence>
<comment type="function">
    <text evidence="9">Specifically methylates the N3 position of the uracil ring of uridine 1498 (m3U1498) in 16S rRNA. Acts on the fully assembled 30S ribosomal subunit.</text>
</comment>
<feature type="domain" description="Ribosomal RNA small subunit methyltransferase E PUA-like" evidence="12">
    <location>
        <begin position="18"/>
        <end position="64"/>
    </location>
</feature>
<dbReference type="PANTHER" id="PTHR30027">
    <property type="entry name" value="RIBOSOMAL RNA SMALL SUBUNIT METHYLTRANSFERASE E"/>
    <property type="match status" value="1"/>
</dbReference>
<gene>
    <name evidence="13" type="ORF">MNBD_PLANCTO02-2526</name>
</gene>
<comment type="subcellular location">
    <subcellularLocation>
        <location evidence="1">Cytoplasm</location>
    </subcellularLocation>
</comment>
<dbReference type="NCBIfam" id="TIGR00046">
    <property type="entry name" value="RsmE family RNA methyltransferase"/>
    <property type="match status" value="1"/>
</dbReference>
<dbReference type="InterPro" id="IPR046887">
    <property type="entry name" value="RsmE_PUA-like"/>
</dbReference>